<comment type="similarity">
    <text evidence="2 10">Belongs to the cation transport ATPase (P-type) (TC 3.A.3) family. Type IB subfamily.</text>
</comment>
<gene>
    <name evidence="12" type="ORF">NOR_01031</name>
</gene>
<dbReference type="InterPro" id="IPR006121">
    <property type="entry name" value="HMA_dom"/>
</dbReference>
<evidence type="ECO:0000256" key="1">
    <source>
        <dbReference type="ARBA" id="ARBA00004141"/>
    </source>
</evidence>
<keyword evidence="7" id="KW-1278">Translocase</keyword>
<evidence type="ECO:0000256" key="9">
    <source>
        <dbReference type="ARBA" id="ARBA00023136"/>
    </source>
</evidence>
<dbReference type="InterPro" id="IPR008250">
    <property type="entry name" value="ATPase_P-typ_transduc_dom_A_sf"/>
</dbReference>
<keyword evidence="6 10" id="KW-0067">ATP-binding</keyword>
<evidence type="ECO:0000256" key="3">
    <source>
        <dbReference type="ARBA" id="ARBA00022692"/>
    </source>
</evidence>
<evidence type="ECO:0000256" key="4">
    <source>
        <dbReference type="ARBA" id="ARBA00022723"/>
    </source>
</evidence>
<comment type="subcellular location">
    <subcellularLocation>
        <location evidence="1">Membrane</location>
        <topology evidence="1">Multi-pass membrane protein</topology>
    </subcellularLocation>
</comment>
<dbReference type="AlphaFoldDB" id="A0A167JPV2"/>
<feature type="domain" description="HMA" evidence="11">
    <location>
        <begin position="7"/>
        <end position="76"/>
    </location>
</feature>
<feature type="transmembrane region" description="Helical" evidence="10">
    <location>
        <begin position="1069"/>
        <end position="1090"/>
    </location>
</feature>
<dbReference type="PROSITE" id="PS01047">
    <property type="entry name" value="HMA_1"/>
    <property type="match status" value="1"/>
</dbReference>
<keyword evidence="8 10" id="KW-1133">Transmembrane helix</keyword>
<dbReference type="PANTHER" id="PTHR43520:SF32">
    <property type="entry name" value="COPPER RESISTANCE P-TYPE ATPASE (EUROFUNG)"/>
    <property type="match status" value="1"/>
</dbReference>
<dbReference type="Gene3D" id="3.30.70.100">
    <property type="match status" value="2"/>
</dbReference>
<dbReference type="Gene3D" id="3.40.50.1000">
    <property type="entry name" value="HAD superfamily/HAD-like"/>
    <property type="match status" value="1"/>
</dbReference>
<sequence length="1140" mass="123464">MAPSNIITTSFLVGNLHCPSCVAVIKNTLQGEYAGRVFWVSPNVVTSVVTVEHDDASANFIRDMGKTLEDVGFEICAVDTTGTIPDELNREVDAEQARTSQDSHRRGSGALGLWWKLWRSRTPPATPNQGKAAAHLDNCESCKSTAAATAQEDGRVLEEQLTRGLLSSGPQKLVRTASRIAPTPLDQVVIDDADAVPESWRATISIGGMTCASCSNTITEEIQKFPFVSKVVVNLVANSAAVDVKEQNRIQDVVDAIEDLGYDASLDQVINLEEQKRVSADVRDIEIQIDGIFCPKCPQRICKTLDNLSFSRIEILQAPTPDKPFLKIRYTPQAPEFTIRQILKAIEATDPSLQASIYHPPTLEERSKAIRAKHQRELFWRMILTLILAIPTFVLGIVYMSLVPDSDPTKDYLMRPWKSGLSRSAVILCVLSTPVYFFAADIFHVRAIKEIRTMWRPGSRTPLIERFYKFGSMNMLMSLGTTIAYVSSVAEMIAAAAKYDEHAPEKHGENGLENRFYFDSVVFLTLFLLAGRLIEAYSKSKTGDAVGALAKLRPSTALLVEHDQIRGQVTKITPIDQLEYDDVIRVPHGASPATDGIILTGETNFDESSLTGESRPIKKAAGEEVFAGTVNKGDAVTIRVTGTSGKSMLDQIVDVVREGQTKRAPVEQIADVMTSYFVPVITLIAVITWIVWFSLALTGHISNEELNSAGGPAAFAFQFSIAVFVVACPCGLALAAPTAIFVGGGIAAKHGILAKGGGEAFEKASKIDCVVFDKTGTLTEGGEPKITDSELFPDQKIKDFDERALLAGLKAVEEQSSHPIAKAIVNFCGQEVASAELEKVEELPGRGMRASYKNRYFDIAVGNEHLMRDLSVTLSPTVVSGLQSWKGEAKSVAVVAVKVREEEGEGEEDRSWALAAILSISDPVRREAVAVVRALRARGTQVWMLSGDNVTTAKAVGQRVGIAESNVLAEVLPSEKAERVRYLQATLHSDRTVRRRHGYSTRRAMVAMVGDGINDSPALTTADVGIAIGSGSDVAISSADFVLASSSLGAVLTLLDLSRTVFRRIKINFGWAVVYNILAVPIAAGCLYAIKTSSGAHVRLDPVWAALAMALSSISVVLSSLSLRARVPGVGFRHSPVVVE</sequence>
<accession>A0A167JPV2</accession>
<organism evidence="12 13">
    <name type="scientific">Metarhizium rileyi (strain RCEF 4871)</name>
    <name type="common">Nomuraea rileyi</name>
    <dbReference type="NCBI Taxonomy" id="1649241"/>
    <lineage>
        <taxon>Eukaryota</taxon>
        <taxon>Fungi</taxon>
        <taxon>Dikarya</taxon>
        <taxon>Ascomycota</taxon>
        <taxon>Pezizomycotina</taxon>
        <taxon>Sordariomycetes</taxon>
        <taxon>Hypocreomycetidae</taxon>
        <taxon>Hypocreales</taxon>
        <taxon>Clavicipitaceae</taxon>
        <taxon>Metarhizium</taxon>
    </lineage>
</organism>
<dbReference type="SFLD" id="SFLDF00027">
    <property type="entry name" value="p-type_atpase"/>
    <property type="match status" value="1"/>
</dbReference>
<feature type="transmembrane region" description="Helical" evidence="10">
    <location>
        <begin position="715"/>
        <end position="742"/>
    </location>
</feature>
<dbReference type="InterPro" id="IPR027256">
    <property type="entry name" value="P-typ_ATPase_IB"/>
</dbReference>
<keyword evidence="5 10" id="KW-0547">Nucleotide-binding</keyword>
<dbReference type="CDD" id="cd02094">
    <property type="entry name" value="P-type_ATPase_Cu-like"/>
    <property type="match status" value="1"/>
</dbReference>
<dbReference type="SUPFAM" id="SSF56784">
    <property type="entry name" value="HAD-like"/>
    <property type="match status" value="1"/>
</dbReference>
<feature type="domain" description="HMA" evidence="11">
    <location>
        <begin position="200"/>
        <end position="265"/>
    </location>
</feature>
<keyword evidence="13" id="KW-1185">Reference proteome</keyword>
<feature type="transmembrane region" description="Helical" evidence="10">
    <location>
        <begin position="476"/>
        <end position="496"/>
    </location>
</feature>
<comment type="caution">
    <text evidence="12">The sequence shown here is derived from an EMBL/GenBank/DDBJ whole genome shotgun (WGS) entry which is preliminary data.</text>
</comment>
<dbReference type="InterPro" id="IPR036163">
    <property type="entry name" value="HMA_dom_sf"/>
</dbReference>
<dbReference type="CDD" id="cd00371">
    <property type="entry name" value="HMA"/>
    <property type="match status" value="1"/>
</dbReference>
<dbReference type="Gene3D" id="3.40.1110.10">
    <property type="entry name" value="Calcium-transporting ATPase, cytoplasmic domain N"/>
    <property type="match status" value="1"/>
</dbReference>
<protein>
    <submittedName>
        <fullName evidence="12">ATPase, P-type, heavy metal translocating</fullName>
    </submittedName>
</protein>
<dbReference type="PROSITE" id="PS00154">
    <property type="entry name" value="ATPASE_E1_E2"/>
    <property type="match status" value="1"/>
</dbReference>
<feature type="transmembrane region" description="Helical" evidence="10">
    <location>
        <begin position="1102"/>
        <end position="1123"/>
    </location>
</feature>
<evidence type="ECO:0000256" key="5">
    <source>
        <dbReference type="ARBA" id="ARBA00022741"/>
    </source>
</evidence>
<dbReference type="GO" id="GO:0005524">
    <property type="term" value="F:ATP binding"/>
    <property type="evidence" value="ECO:0007669"/>
    <property type="project" value="UniProtKB-UniRule"/>
</dbReference>
<dbReference type="GO" id="GO:0043682">
    <property type="term" value="F:P-type divalent copper transporter activity"/>
    <property type="evidence" value="ECO:0007669"/>
    <property type="project" value="TreeGrafter"/>
</dbReference>
<dbReference type="Pfam" id="PF00702">
    <property type="entry name" value="Hydrolase"/>
    <property type="match status" value="1"/>
</dbReference>
<dbReference type="SUPFAM" id="SSF81665">
    <property type="entry name" value="Calcium ATPase, transmembrane domain M"/>
    <property type="match status" value="1"/>
</dbReference>
<keyword evidence="4 10" id="KW-0479">Metal-binding</keyword>
<dbReference type="OrthoDB" id="432719at2759"/>
<dbReference type="SFLD" id="SFLDG00002">
    <property type="entry name" value="C1.7:_P-type_atpase_like"/>
    <property type="match status" value="1"/>
</dbReference>
<dbReference type="SUPFAM" id="SSF81653">
    <property type="entry name" value="Calcium ATPase, transduction domain A"/>
    <property type="match status" value="1"/>
</dbReference>
<feature type="transmembrane region" description="Helical" evidence="10">
    <location>
        <begin position="676"/>
        <end position="695"/>
    </location>
</feature>
<dbReference type="OMA" id="DVIRVPH"/>
<evidence type="ECO:0000256" key="8">
    <source>
        <dbReference type="ARBA" id="ARBA00022989"/>
    </source>
</evidence>
<evidence type="ECO:0000256" key="6">
    <source>
        <dbReference type="ARBA" id="ARBA00022840"/>
    </source>
</evidence>
<dbReference type="PANTHER" id="PTHR43520">
    <property type="entry name" value="ATP7, ISOFORM B"/>
    <property type="match status" value="1"/>
</dbReference>
<feature type="transmembrane region" description="Helical" evidence="10">
    <location>
        <begin position="516"/>
        <end position="534"/>
    </location>
</feature>
<evidence type="ECO:0000256" key="10">
    <source>
        <dbReference type="RuleBase" id="RU362081"/>
    </source>
</evidence>
<dbReference type="Gene3D" id="2.70.150.10">
    <property type="entry name" value="Calcium-transporting ATPase, cytoplasmic transduction domain A"/>
    <property type="match status" value="1"/>
</dbReference>
<keyword evidence="3 10" id="KW-0812">Transmembrane</keyword>
<dbReference type="InterPro" id="IPR059000">
    <property type="entry name" value="ATPase_P-type_domA"/>
</dbReference>
<proteinExistence type="inferred from homology"/>
<dbReference type="InterPro" id="IPR023299">
    <property type="entry name" value="ATPase_P-typ_cyto_dom_N"/>
</dbReference>
<dbReference type="InterPro" id="IPR001757">
    <property type="entry name" value="P_typ_ATPase"/>
</dbReference>
<dbReference type="GO" id="GO:0005507">
    <property type="term" value="F:copper ion binding"/>
    <property type="evidence" value="ECO:0007669"/>
    <property type="project" value="TreeGrafter"/>
</dbReference>
<dbReference type="Proteomes" id="UP000243498">
    <property type="component" value="Unassembled WGS sequence"/>
</dbReference>
<dbReference type="GO" id="GO:0016020">
    <property type="term" value="C:membrane"/>
    <property type="evidence" value="ECO:0007669"/>
    <property type="project" value="UniProtKB-SubCell"/>
</dbReference>
<dbReference type="EMBL" id="AZHC01000002">
    <property type="protein sequence ID" value="OAA50581.1"/>
    <property type="molecule type" value="Genomic_DNA"/>
</dbReference>
<dbReference type="GO" id="GO:0055070">
    <property type="term" value="P:copper ion homeostasis"/>
    <property type="evidence" value="ECO:0007669"/>
    <property type="project" value="TreeGrafter"/>
</dbReference>
<dbReference type="FunFam" id="3.30.70.100:FF:000001">
    <property type="entry name" value="ATPase copper transporting beta"/>
    <property type="match status" value="1"/>
</dbReference>
<evidence type="ECO:0000256" key="2">
    <source>
        <dbReference type="ARBA" id="ARBA00006024"/>
    </source>
</evidence>
<dbReference type="FunFam" id="2.70.150.10:FF:000068">
    <property type="entry name" value="Copper resistance-associated P-type ATPase"/>
    <property type="match status" value="1"/>
</dbReference>
<evidence type="ECO:0000313" key="13">
    <source>
        <dbReference type="Proteomes" id="UP000243498"/>
    </source>
</evidence>
<keyword evidence="9 10" id="KW-0472">Membrane</keyword>
<dbReference type="InterPro" id="IPR044492">
    <property type="entry name" value="P_typ_ATPase_HD_dom"/>
</dbReference>
<dbReference type="Pfam" id="PF00403">
    <property type="entry name" value="HMA"/>
    <property type="match status" value="1"/>
</dbReference>
<dbReference type="PROSITE" id="PS50846">
    <property type="entry name" value="HMA_2"/>
    <property type="match status" value="2"/>
</dbReference>
<name>A0A167JPV2_METRR</name>
<dbReference type="PRINTS" id="PR00119">
    <property type="entry name" value="CATATPASE"/>
</dbReference>
<dbReference type="Pfam" id="PF00122">
    <property type="entry name" value="E1-E2_ATPase"/>
    <property type="match status" value="1"/>
</dbReference>
<dbReference type="InterPro" id="IPR018303">
    <property type="entry name" value="ATPase_P-typ_P_site"/>
</dbReference>
<dbReference type="SFLD" id="SFLDS00003">
    <property type="entry name" value="Haloacid_Dehalogenase"/>
    <property type="match status" value="1"/>
</dbReference>
<feature type="transmembrane region" description="Helical" evidence="10">
    <location>
        <begin position="422"/>
        <end position="443"/>
    </location>
</feature>
<dbReference type="STRING" id="1081105.A0A167JPV2"/>
<dbReference type="InterPro" id="IPR023214">
    <property type="entry name" value="HAD_sf"/>
</dbReference>
<dbReference type="InterPro" id="IPR017969">
    <property type="entry name" value="Heavy-metal-associated_CS"/>
</dbReference>
<evidence type="ECO:0000259" key="11">
    <source>
        <dbReference type="PROSITE" id="PS50846"/>
    </source>
</evidence>
<feature type="transmembrane region" description="Helical" evidence="10">
    <location>
        <begin position="378"/>
        <end position="402"/>
    </location>
</feature>
<reference evidence="12 13" key="1">
    <citation type="journal article" date="2016" name="Genome Biol. Evol.">
        <title>Divergent and convergent evolution of fungal pathogenicity.</title>
        <authorList>
            <person name="Shang Y."/>
            <person name="Xiao G."/>
            <person name="Zheng P."/>
            <person name="Cen K."/>
            <person name="Zhan S."/>
            <person name="Wang C."/>
        </authorList>
    </citation>
    <scope>NUCLEOTIDE SEQUENCE [LARGE SCALE GENOMIC DNA]</scope>
    <source>
        <strain evidence="12 13">RCEF 4871</strain>
    </source>
</reference>
<dbReference type="InterPro" id="IPR023298">
    <property type="entry name" value="ATPase_P-typ_TM_dom_sf"/>
</dbReference>
<dbReference type="GO" id="GO:0016887">
    <property type="term" value="F:ATP hydrolysis activity"/>
    <property type="evidence" value="ECO:0007669"/>
    <property type="project" value="InterPro"/>
</dbReference>
<dbReference type="InterPro" id="IPR036412">
    <property type="entry name" value="HAD-like_sf"/>
</dbReference>
<dbReference type="NCBIfam" id="TIGR01525">
    <property type="entry name" value="ATPase-IB_hvy"/>
    <property type="match status" value="1"/>
</dbReference>
<evidence type="ECO:0000313" key="12">
    <source>
        <dbReference type="EMBL" id="OAA50581.1"/>
    </source>
</evidence>
<dbReference type="NCBIfam" id="TIGR01494">
    <property type="entry name" value="ATPase_P-type"/>
    <property type="match status" value="2"/>
</dbReference>
<evidence type="ECO:0000256" key="7">
    <source>
        <dbReference type="ARBA" id="ARBA00022967"/>
    </source>
</evidence>
<dbReference type="SUPFAM" id="SSF55008">
    <property type="entry name" value="HMA, heavy metal-associated domain"/>
    <property type="match status" value="2"/>
</dbReference>